<dbReference type="Gene3D" id="1.20.1070.10">
    <property type="entry name" value="Rhodopsin 7-helix transmembrane proteins"/>
    <property type="match status" value="1"/>
</dbReference>
<evidence type="ECO:0000256" key="6">
    <source>
        <dbReference type="ARBA" id="ARBA00023136"/>
    </source>
</evidence>
<keyword evidence="5 9" id="KW-0297">G-protein coupled receptor</keyword>
<evidence type="ECO:0000256" key="2">
    <source>
        <dbReference type="ARBA" id="ARBA00022475"/>
    </source>
</evidence>
<dbReference type="GO" id="GO:0004930">
    <property type="term" value="F:G protein-coupled receptor activity"/>
    <property type="evidence" value="ECO:0007669"/>
    <property type="project" value="UniProtKB-KW"/>
</dbReference>
<evidence type="ECO:0000256" key="3">
    <source>
        <dbReference type="ARBA" id="ARBA00022692"/>
    </source>
</evidence>
<dbReference type="PROSITE" id="PS50262">
    <property type="entry name" value="G_PROTEIN_RECEP_F1_2"/>
    <property type="match status" value="1"/>
</dbReference>
<dbReference type="SMART" id="SM01381">
    <property type="entry name" value="7TM_GPCR_Srsx"/>
    <property type="match status" value="1"/>
</dbReference>
<evidence type="ECO:0000256" key="1">
    <source>
        <dbReference type="ARBA" id="ARBA00004651"/>
    </source>
</evidence>
<dbReference type="GO" id="GO:0005886">
    <property type="term" value="C:plasma membrane"/>
    <property type="evidence" value="ECO:0007669"/>
    <property type="project" value="UniProtKB-SubCell"/>
</dbReference>
<dbReference type="SUPFAM" id="SSF81321">
    <property type="entry name" value="Family A G protein-coupled receptor-like"/>
    <property type="match status" value="1"/>
</dbReference>
<dbReference type="CDD" id="cd00637">
    <property type="entry name" value="7tm_classA_rhodopsin-like"/>
    <property type="match status" value="1"/>
</dbReference>
<evidence type="ECO:0000259" key="11">
    <source>
        <dbReference type="PROSITE" id="PS50262"/>
    </source>
</evidence>
<proteinExistence type="inferred from homology"/>
<dbReference type="PROSITE" id="PS00237">
    <property type="entry name" value="G_PROTEIN_RECEP_F1_1"/>
    <property type="match status" value="1"/>
</dbReference>
<dbReference type="OrthoDB" id="5981700at2759"/>
<keyword evidence="2" id="KW-1003">Cell membrane</keyword>
<feature type="domain" description="G-protein coupled receptors family 1 profile" evidence="11">
    <location>
        <begin position="32"/>
        <end position="271"/>
    </location>
</feature>
<protein>
    <recommendedName>
        <fullName evidence="11">G-protein coupled receptors family 1 profile domain-containing protein</fullName>
    </recommendedName>
</protein>
<dbReference type="InterPro" id="IPR050569">
    <property type="entry name" value="TAAR"/>
</dbReference>
<evidence type="ECO:0000256" key="10">
    <source>
        <dbReference type="SAM" id="Phobius"/>
    </source>
</evidence>
<feature type="transmembrane region" description="Helical" evidence="10">
    <location>
        <begin position="159"/>
        <end position="182"/>
    </location>
</feature>
<keyword evidence="8 9" id="KW-0807">Transducer</keyword>
<evidence type="ECO:0000256" key="8">
    <source>
        <dbReference type="ARBA" id="ARBA00023224"/>
    </source>
</evidence>
<dbReference type="GeneID" id="110239373"/>
<dbReference type="PANTHER" id="PTHR24249:SF372">
    <property type="entry name" value="G-PROTEIN COUPLED RECEPTORS FAMILY 1 PROFILE DOMAIN-CONTAINING PROTEIN"/>
    <property type="match status" value="1"/>
</dbReference>
<dbReference type="AlphaFoldDB" id="A0A913X8Y1"/>
<evidence type="ECO:0000256" key="7">
    <source>
        <dbReference type="ARBA" id="ARBA00023170"/>
    </source>
</evidence>
<feature type="transmembrane region" description="Helical" evidence="10">
    <location>
        <begin position="132"/>
        <end position="153"/>
    </location>
</feature>
<dbReference type="OMA" id="IVSERRC"/>
<dbReference type="Pfam" id="PF00001">
    <property type="entry name" value="7tm_1"/>
    <property type="match status" value="1"/>
</dbReference>
<accession>A0A913X8Y1</accession>
<reference evidence="12" key="1">
    <citation type="submission" date="2022-11" db="UniProtKB">
        <authorList>
            <consortium name="EnsemblMetazoa"/>
        </authorList>
    </citation>
    <scope>IDENTIFICATION</scope>
</reference>
<feature type="transmembrane region" description="Helical" evidence="10">
    <location>
        <begin position="52"/>
        <end position="73"/>
    </location>
</feature>
<dbReference type="InterPro" id="IPR017452">
    <property type="entry name" value="GPCR_Rhodpsn_7TM"/>
</dbReference>
<evidence type="ECO:0000313" key="12">
    <source>
        <dbReference type="EnsemblMetazoa" id="XP_020900745.1"/>
    </source>
</evidence>
<dbReference type="Proteomes" id="UP000887567">
    <property type="component" value="Unplaced"/>
</dbReference>
<dbReference type="PRINTS" id="PR00237">
    <property type="entry name" value="GPCRRHODOPSN"/>
</dbReference>
<dbReference type="KEGG" id="epa:110239373"/>
<dbReference type="EnsemblMetazoa" id="XM_021045086.2">
    <property type="protein sequence ID" value="XP_020900745.1"/>
    <property type="gene ID" value="LOC110239373"/>
</dbReference>
<feature type="transmembrane region" description="Helical" evidence="10">
    <location>
        <begin position="253"/>
        <end position="273"/>
    </location>
</feature>
<organism evidence="12 13">
    <name type="scientific">Exaiptasia diaphana</name>
    <name type="common">Tropical sea anemone</name>
    <name type="synonym">Aiptasia pulchella</name>
    <dbReference type="NCBI Taxonomy" id="2652724"/>
    <lineage>
        <taxon>Eukaryota</taxon>
        <taxon>Metazoa</taxon>
        <taxon>Cnidaria</taxon>
        <taxon>Anthozoa</taxon>
        <taxon>Hexacorallia</taxon>
        <taxon>Actiniaria</taxon>
        <taxon>Aiptasiidae</taxon>
        <taxon>Exaiptasia</taxon>
    </lineage>
</organism>
<comment type="similarity">
    <text evidence="9">Belongs to the G-protein coupled receptor 1 family.</text>
</comment>
<dbReference type="InterPro" id="IPR000276">
    <property type="entry name" value="GPCR_Rhodpsn"/>
</dbReference>
<feature type="transmembrane region" description="Helical" evidence="10">
    <location>
        <begin position="212"/>
        <end position="233"/>
    </location>
</feature>
<evidence type="ECO:0000313" key="13">
    <source>
        <dbReference type="Proteomes" id="UP000887567"/>
    </source>
</evidence>
<feature type="transmembrane region" description="Helical" evidence="10">
    <location>
        <begin position="93"/>
        <end position="111"/>
    </location>
</feature>
<name>A0A913X8Y1_EXADI</name>
<keyword evidence="6 10" id="KW-0472">Membrane</keyword>
<evidence type="ECO:0000256" key="4">
    <source>
        <dbReference type="ARBA" id="ARBA00022989"/>
    </source>
</evidence>
<evidence type="ECO:0000256" key="5">
    <source>
        <dbReference type="ARBA" id="ARBA00023040"/>
    </source>
</evidence>
<keyword evidence="13" id="KW-1185">Reference proteome</keyword>
<comment type="subcellular location">
    <subcellularLocation>
        <location evidence="1">Cell membrane</location>
        <topology evidence="1">Multi-pass membrane protein</topology>
    </subcellularLocation>
</comment>
<sequence length="321" mass="36695">MSNSSCSANLAGTSKTVFIIMNIISGCASSIGNGVVILVICWSKLRCCKSNIFLLSLTLGDFFVGFLMNPLYITIVVQDVWMENSPLMAVENYLWIQSLTVTTFSLCFISIERYIAISRPFTYGKILTKTRCCLAIGFLWSFSLVAGIASFIVEENSLVTLWAACLSVVVFLPLGTMAYFYFKIFQEVSRHKRRMKKDSLETMCARQKNQKAVVTIGIIVGLFIICFAPSLVFSFLTMAQSDKCREMRLYRKWIWAILVNFSGSAINPWIYALRTNDFQRAFARLFGFQRELFTFNDLKWKVNLKFQHGEYFVNIKKSHIN</sequence>
<keyword evidence="3 9" id="KW-0812">Transmembrane</keyword>
<feature type="transmembrane region" description="Helical" evidence="10">
    <location>
        <begin position="17"/>
        <end position="40"/>
    </location>
</feature>
<evidence type="ECO:0000256" key="9">
    <source>
        <dbReference type="RuleBase" id="RU000688"/>
    </source>
</evidence>
<dbReference type="PANTHER" id="PTHR24249">
    <property type="entry name" value="HISTAMINE RECEPTOR-RELATED G-PROTEIN COUPLED RECEPTOR"/>
    <property type="match status" value="1"/>
</dbReference>
<keyword evidence="4 10" id="KW-1133">Transmembrane helix</keyword>
<keyword evidence="7 9" id="KW-0675">Receptor</keyword>
<dbReference type="RefSeq" id="XP_020900745.1">
    <property type="nucleotide sequence ID" value="XM_021045086.2"/>
</dbReference>